<sequence>MHDFFKLVRYKKTRHPQQCTDTSFMMVSTVTRSSSCSILRRCSGSPLDHDGSRLANLTNFQCTITTVADRAKDPSPSPRPARVQGNRIGMIEERLLVGCFQNECKDYSFYDDTVKSDNIQILEGVVHDFHQQGVEIAVFSELFLCGYHIGVENIRKMAETSDGPSFQRIAEIARQHNMFIVYGYAERDPTNDKVYNSAIVVNNRGENVINYRKTHLYHNEMFQFEKEAFTLGDRFEPLFEVKGFKVGVLICWDIEFPEPVRVLRLRGADLIIVPTANNDTLCNNITLPARAYENHIFICYINRAGSENGKVFNGESTIVAPHGQVLVKAPSVSGTSTTDGGGSCIMQGHNARLVAEMVLHREEYKTAKMYNPFFGEDGRRPHLYNELGSNK</sequence>
<dbReference type="SUPFAM" id="SSF56317">
    <property type="entry name" value="Carbon-nitrogen hydrolase"/>
    <property type="match status" value="1"/>
</dbReference>
<dbReference type="InParanoid" id="A0A2P6NX84"/>
<dbReference type="InterPro" id="IPR050345">
    <property type="entry name" value="Aliph_Amidase/BUP"/>
</dbReference>
<dbReference type="STRING" id="1890364.A0A2P6NX84"/>
<evidence type="ECO:0000313" key="3">
    <source>
        <dbReference type="EMBL" id="PRP88570.1"/>
    </source>
</evidence>
<evidence type="ECO:0000256" key="1">
    <source>
        <dbReference type="ARBA" id="ARBA00022801"/>
    </source>
</evidence>
<name>A0A2P6NX84_9EUKA</name>
<accession>A0A2P6NX84</accession>
<keyword evidence="4" id="KW-1185">Reference proteome</keyword>
<dbReference type="GO" id="GO:0033388">
    <property type="term" value="P:putrescine biosynthetic process from arginine"/>
    <property type="evidence" value="ECO:0007669"/>
    <property type="project" value="TreeGrafter"/>
</dbReference>
<dbReference type="GO" id="GO:0050126">
    <property type="term" value="F:N-carbamoylputrescine amidase activity"/>
    <property type="evidence" value="ECO:0007669"/>
    <property type="project" value="TreeGrafter"/>
</dbReference>
<evidence type="ECO:0000259" key="2">
    <source>
        <dbReference type="PROSITE" id="PS50263"/>
    </source>
</evidence>
<dbReference type="EMBL" id="MDYQ01000009">
    <property type="protein sequence ID" value="PRP88570.1"/>
    <property type="molecule type" value="Genomic_DNA"/>
</dbReference>
<dbReference type="InterPro" id="IPR036526">
    <property type="entry name" value="C-N_Hydrolase_sf"/>
</dbReference>
<dbReference type="Proteomes" id="UP000241769">
    <property type="component" value="Unassembled WGS sequence"/>
</dbReference>
<dbReference type="PANTHER" id="PTHR43674">
    <property type="entry name" value="NITRILASE C965.09-RELATED"/>
    <property type="match status" value="1"/>
</dbReference>
<dbReference type="InterPro" id="IPR003010">
    <property type="entry name" value="C-N_Hydrolase"/>
</dbReference>
<organism evidence="3 4">
    <name type="scientific">Planoprotostelium fungivorum</name>
    <dbReference type="NCBI Taxonomy" id="1890364"/>
    <lineage>
        <taxon>Eukaryota</taxon>
        <taxon>Amoebozoa</taxon>
        <taxon>Evosea</taxon>
        <taxon>Variosea</taxon>
        <taxon>Cavosteliida</taxon>
        <taxon>Cavosteliaceae</taxon>
        <taxon>Planoprotostelium</taxon>
    </lineage>
</organism>
<proteinExistence type="predicted"/>
<dbReference type="PROSITE" id="PS50263">
    <property type="entry name" value="CN_HYDROLASE"/>
    <property type="match status" value="1"/>
</dbReference>
<dbReference type="AlphaFoldDB" id="A0A2P6NX84"/>
<evidence type="ECO:0000313" key="4">
    <source>
        <dbReference type="Proteomes" id="UP000241769"/>
    </source>
</evidence>
<comment type="caution">
    <text evidence="3">The sequence shown here is derived from an EMBL/GenBank/DDBJ whole genome shotgun (WGS) entry which is preliminary data.</text>
</comment>
<feature type="domain" description="CN hydrolase" evidence="2">
    <location>
        <begin position="95"/>
        <end position="359"/>
    </location>
</feature>
<dbReference type="Gene3D" id="3.60.110.10">
    <property type="entry name" value="Carbon-nitrogen hydrolase"/>
    <property type="match status" value="1"/>
</dbReference>
<dbReference type="PANTHER" id="PTHR43674:SF2">
    <property type="entry name" value="BETA-UREIDOPROPIONASE"/>
    <property type="match status" value="1"/>
</dbReference>
<dbReference type="Pfam" id="PF00795">
    <property type="entry name" value="CN_hydrolase"/>
    <property type="match status" value="1"/>
</dbReference>
<dbReference type="OrthoDB" id="10250282at2759"/>
<keyword evidence="1 3" id="KW-0378">Hydrolase</keyword>
<protein>
    <submittedName>
        <fullName evidence="3">Carbon-nitrogen family hydrolase</fullName>
    </submittedName>
</protein>
<gene>
    <name evidence="3" type="ORF">PROFUN_02981</name>
</gene>
<reference evidence="3 4" key="1">
    <citation type="journal article" date="2018" name="Genome Biol. Evol.">
        <title>Multiple Roots of Fruiting Body Formation in Amoebozoa.</title>
        <authorList>
            <person name="Hillmann F."/>
            <person name="Forbes G."/>
            <person name="Novohradska S."/>
            <person name="Ferling I."/>
            <person name="Riege K."/>
            <person name="Groth M."/>
            <person name="Westermann M."/>
            <person name="Marz M."/>
            <person name="Spaller T."/>
            <person name="Winckler T."/>
            <person name="Schaap P."/>
            <person name="Glockner G."/>
        </authorList>
    </citation>
    <scope>NUCLEOTIDE SEQUENCE [LARGE SCALE GENOMIC DNA]</scope>
    <source>
        <strain evidence="3 4">Jena</strain>
    </source>
</reference>